<evidence type="ECO:0000259" key="2">
    <source>
        <dbReference type="PROSITE" id="PS51207"/>
    </source>
</evidence>
<dbReference type="SMART" id="SM00313">
    <property type="entry name" value="PXA"/>
    <property type="match status" value="1"/>
</dbReference>
<sequence>MASIHLSHQSSSSVPRAKSFQQPLAKRLLFPFLPPDAPLPPLFLSQHSSSELEAELYDFIALALRAYVHPWWSKITRYDKELIPEINHIIVLLIQVLETRLRSVDIPSLLLRDIPLILTQHYRDYRNATSKISTSYATSGAASLPQLFHQLQPHMAISADGSLNEEYYRQLIDRFLGICLSPHDYAPDVERLIIREAILKAILIDILPKATKPWFLQLAILNLVESGHGKNNRYLSPSSKLEMSSSSPPTHAALVLLLSTVQKVSGVCLSIVHTYRQAVNTIKLVNRYSQGDSLPPSPSTQSPQEHSAPLLPSSSERRLSDTPGENSSILDVKLPSPSASALPSRESSSTGKAPHYPPSSRVFHPVHVMSLLTLLSEVFNAADRFATLVLTTTISIFVALVAPFCHRLIPHIIMSFFSSTFILDIIRLSKRTLFPNGYPLPAEDDPSLEEQAEIRARLVAYQPTGLWGNTILSSFELY</sequence>
<dbReference type="Pfam" id="PF02194">
    <property type="entry name" value="PXA"/>
    <property type="match status" value="1"/>
</dbReference>
<dbReference type="AlphaFoldDB" id="A0A2A9NVT7"/>
<name>A0A2A9NVT7_9AGAR</name>
<evidence type="ECO:0000313" key="4">
    <source>
        <dbReference type="Proteomes" id="UP000242287"/>
    </source>
</evidence>
<dbReference type="PANTHER" id="PTHR22775:SF3">
    <property type="entry name" value="SORTING NEXIN-13"/>
    <property type="match status" value="1"/>
</dbReference>
<dbReference type="InterPro" id="IPR003114">
    <property type="entry name" value="Phox_assoc"/>
</dbReference>
<reference evidence="3 4" key="1">
    <citation type="submission" date="2014-02" db="EMBL/GenBank/DDBJ databases">
        <title>Transposable element dynamics among asymbiotic and ectomycorrhizal Amanita fungi.</title>
        <authorList>
            <consortium name="DOE Joint Genome Institute"/>
            <person name="Hess J."/>
            <person name="Skrede I."/>
            <person name="Wolfe B."/>
            <person name="LaButti K."/>
            <person name="Ohm R.A."/>
            <person name="Grigoriev I.V."/>
            <person name="Pringle A."/>
        </authorList>
    </citation>
    <scope>NUCLEOTIDE SEQUENCE [LARGE SCALE GENOMIC DNA]</scope>
    <source>
        <strain evidence="3 4">SKay4041</strain>
    </source>
</reference>
<feature type="domain" description="PXA" evidence="2">
    <location>
        <begin position="49"/>
        <end position="228"/>
    </location>
</feature>
<dbReference type="Proteomes" id="UP000242287">
    <property type="component" value="Unassembled WGS sequence"/>
</dbReference>
<keyword evidence="4" id="KW-1185">Reference proteome</keyword>
<feature type="compositionally biased region" description="Low complexity" evidence="1">
    <location>
        <begin position="299"/>
        <end position="314"/>
    </location>
</feature>
<gene>
    <name evidence="3" type="ORF">AMATHDRAFT_222</name>
</gene>
<dbReference type="OrthoDB" id="5582218at2759"/>
<dbReference type="STRING" id="703135.A0A2A9NVT7"/>
<dbReference type="PROSITE" id="PS51207">
    <property type="entry name" value="PXA"/>
    <property type="match status" value="1"/>
</dbReference>
<dbReference type="GO" id="GO:0035091">
    <property type="term" value="F:phosphatidylinositol binding"/>
    <property type="evidence" value="ECO:0007669"/>
    <property type="project" value="TreeGrafter"/>
</dbReference>
<accession>A0A2A9NVT7</accession>
<proteinExistence type="predicted"/>
<protein>
    <recommendedName>
        <fullName evidence="2">PXA domain-containing protein</fullName>
    </recommendedName>
</protein>
<dbReference type="PANTHER" id="PTHR22775">
    <property type="entry name" value="SORTING NEXIN"/>
    <property type="match status" value="1"/>
</dbReference>
<organism evidence="3 4">
    <name type="scientific">Amanita thiersii Skay4041</name>
    <dbReference type="NCBI Taxonomy" id="703135"/>
    <lineage>
        <taxon>Eukaryota</taxon>
        <taxon>Fungi</taxon>
        <taxon>Dikarya</taxon>
        <taxon>Basidiomycota</taxon>
        <taxon>Agaricomycotina</taxon>
        <taxon>Agaricomycetes</taxon>
        <taxon>Agaricomycetidae</taxon>
        <taxon>Agaricales</taxon>
        <taxon>Pluteineae</taxon>
        <taxon>Amanitaceae</taxon>
        <taxon>Amanita</taxon>
    </lineage>
</organism>
<feature type="compositionally biased region" description="Low complexity" evidence="1">
    <location>
        <begin position="334"/>
        <end position="349"/>
    </location>
</feature>
<evidence type="ECO:0000313" key="3">
    <source>
        <dbReference type="EMBL" id="PFH54679.1"/>
    </source>
</evidence>
<evidence type="ECO:0000256" key="1">
    <source>
        <dbReference type="SAM" id="MobiDB-lite"/>
    </source>
</evidence>
<feature type="region of interest" description="Disordered" evidence="1">
    <location>
        <begin position="290"/>
        <end position="356"/>
    </location>
</feature>
<dbReference type="EMBL" id="KZ301969">
    <property type="protein sequence ID" value="PFH54679.1"/>
    <property type="molecule type" value="Genomic_DNA"/>
</dbReference>